<sequence length="75" mass="8405">MSLPPLPTDLHDALIEEFAFDQLRGRLTIGVLLAVPEGLMTERKQILLSGVSNGREVVQFEQQIERIKKKANAHP</sequence>
<keyword evidence="2" id="KW-1185">Reference proteome</keyword>
<organism evidence="1 2">
    <name type="scientific">Hymenobacter nivis</name>
    <dbReference type="NCBI Taxonomy" id="1850093"/>
    <lineage>
        <taxon>Bacteria</taxon>
        <taxon>Pseudomonadati</taxon>
        <taxon>Bacteroidota</taxon>
        <taxon>Cytophagia</taxon>
        <taxon>Cytophagales</taxon>
        <taxon>Hymenobacteraceae</taxon>
        <taxon>Hymenobacter</taxon>
    </lineage>
</organism>
<dbReference type="Proteomes" id="UP000317646">
    <property type="component" value="Unassembled WGS sequence"/>
</dbReference>
<accession>A0A502GP86</accession>
<evidence type="ECO:0000313" key="1">
    <source>
        <dbReference type="EMBL" id="TPG63585.1"/>
    </source>
</evidence>
<gene>
    <name evidence="1" type="ORF">EAH73_16125</name>
</gene>
<protein>
    <submittedName>
        <fullName evidence="1">Uncharacterized protein</fullName>
    </submittedName>
</protein>
<reference evidence="1 2" key="1">
    <citation type="journal article" date="2019" name="Environ. Microbiol.">
        <title>Species interactions and distinct microbial communities in high Arctic permafrost affected cryosols are associated with the CH4 and CO2 gas fluxes.</title>
        <authorList>
            <person name="Altshuler I."/>
            <person name="Hamel J."/>
            <person name="Turney S."/>
            <person name="Magnuson E."/>
            <person name="Levesque R."/>
            <person name="Greer C."/>
            <person name="Whyte L.G."/>
        </authorList>
    </citation>
    <scope>NUCLEOTIDE SEQUENCE [LARGE SCALE GENOMIC DNA]</scope>
    <source>
        <strain evidence="1 2">S9.2P</strain>
    </source>
</reference>
<dbReference type="EMBL" id="RCYZ01000007">
    <property type="protein sequence ID" value="TPG63585.1"/>
    <property type="molecule type" value="Genomic_DNA"/>
</dbReference>
<evidence type="ECO:0000313" key="2">
    <source>
        <dbReference type="Proteomes" id="UP000317646"/>
    </source>
</evidence>
<proteinExistence type="predicted"/>
<comment type="caution">
    <text evidence="1">The sequence shown here is derived from an EMBL/GenBank/DDBJ whole genome shotgun (WGS) entry which is preliminary data.</text>
</comment>
<name>A0A502GP86_9BACT</name>
<dbReference type="AlphaFoldDB" id="A0A502GP86"/>